<dbReference type="FunFam" id="3.30.420.80:FF:000001">
    <property type="entry name" value="30S ribosomal protein S11"/>
    <property type="match status" value="1"/>
</dbReference>
<dbReference type="HOGENOM" id="CLU_072439_5_0_11"/>
<keyword evidence="4 8" id="KW-0689">Ribosomal protein</keyword>
<dbReference type="SUPFAM" id="SSF53137">
    <property type="entry name" value="Translational machinery components"/>
    <property type="match status" value="1"/>
</dbReference>
<dbReference type="InterPro" id="IPR018102">
    <property type="entry name" value="Ribosomal_uS11_CS"/>
</dbReference>
<evidence type="ECO:0000313" key="12">
    <source>
        <dbReference type="Proteomes" id="UP000004946"/>
    </source>
</evidence>
<dbReference type="HAMAP" id="MF_01310">
    <property type="entry name" value="Ribosomal_uS11"/>
    <property type="match status" value="1"/>
</dbReference>
<evidence type="ECO:0000256" key="5">
    <source>
        <dbReference type="ARBA" id="ARBA00023274"/>
    </source>
</evidence>
<evidence type="ECO:0000256" key="3">
    <source>
        <dbReference type="ARBA" id="ARBA00022884"/>
    </source>
</evidence>
<sequence length="132" mass="13882">MAATKQAARKPRRKDRKSVPVGQAHIKSTFNNTIVSITDPSGAVVAWASGGDVGFKGSRKSTPYAAGMAAEAAARKAQEHGVKKVDVFVKGPGSGRETAIRSLQSAGLEVGSITDKTPQAFNGVRPPKRRRV</sequence>
<evidence type="ECO:0000256" key="4">
    <source>
        <dbReference type="ARBA" id="ARBA00022980"/>
    </source>
</evidence>
<dbReference type="InterPro" id="IPR019981">
    <property type="entry name" value="Ribosomal_uS11_bac-type"/>
</dbReference>
<reference evidence="11 12" key="1">
    <citation type="submission" date="2010-12" db="EMBL/GenBank/DDBJ databases">
        <authorList>
            <person name="Muzny D."/>
            <person name="Qin X."/>
            <person name="Buhay C."/>
            <person name="Dugan-Rocha S."/>
            <person name="Ding Y."/>
            <person name="Chen G."/>
            <person name="Hawes A."/>
            <person name="Holder M."/>
            <person name="Jhangiani S."/>
            <person name="Johnson A."/>
            <person name="Khan Z."/>
            <person name="Li Z."/>
            <person name="Liu W."/>
            <person name="Liu X."/>
            <person name="Perez L."/>
            <person name="Shen H."/>
            <person name="Wang Q."/>
            <person name="Watt J."/>
            <person name="Xi L."/>
            <person name="Xin Y."/>
            <person name="Zhou J."/>
            <person name="Deng J."/>
            <person name="Jiang H."/>
            <person name="Liu Y."/>
            <person name="Qu J."/>
            <person name="Song X.-Z."/>
            <person name="Zhang L."/>
            <person name="Villasana D."/>
            <person name="Johnson A."/>
            <person name="Liu J."/>
            <person name="Liyanage D."/>
            <person name="Lorensuhewa L."/>
            <person name="Robinson T."/>
            <person name="Song A."/>
            <person name="Song B.-B."/>
            <person name="Dinh H."/>
            <person name="Thornton R."/>
            <person name="Coyle M."/>
            <person name="Francisco L."/>
            <person name="Jackson L."/>
            <person name="Javaid M."/>
            <person name="Korchina V."/>
            <person name="Kovar C."/>
            <person name="Mata R."/>
            <person name="Mathew T."/>
            <person name="Ngo R."/>
            <person name="Nguyen L."/>
            <person name="Nguyen N."/>
            <person name="Okwuonu G."/>
            <person name="Ongeri F."/>
            <person name="Pham C."/>
            <person name="Simmons D."/>
            <person name="Wilczek-Boney K."/>
            <person name="Hale W."/>
            <person name="Jakkamsetti A."/>
            <person name="Pham P."/>
            <person name="Ruth R."/>
            <person name="San Lucas F."/>
            <person name="Warren J."/>
            <person name="Zhang J."/>
            <person name="Zhao Z."/>
            <person name="Zhou C."/>
            <person name="Zhu D."/>
            <person name="Lee S."/>
            <person name="Bess C."/>
            <person name="Blankenburg K."/>
            <person name="Forbes L."/>
            <person name="Fu Q."/>
            <person name="Gubbala S."/>
            <person name="Hirani K."/>
            <person name="Jayaseelan J.C."/>
            <person name="Lara F."/>
            <person name="Munidasa M."/>
            <person name="Palculict T."/>
            <person name="Patil S."/>
            <person name="Pu L.-L."/>
            <person name="Saada N."/>
            <person name="Tang L."/>
            <person name="Weissenberger G."/>
            <person name="Zhu Y."/>
            <person name="Hemphill L."/>
            <person name="Shang Y."/>
            <person name="Youmans B."/>
            <person name="Ayvaz T."/>
            <person name="Ross M."/>
            <person name="Santibanez J."/>
            <person name="Aqrawi P."/>
            <person name="Gross S."/>
            <person name="Joshi V."/>
            <person name="Fowler G."/>
            <person name="Nazareth L."/>
            <person name="Reid J."/>
            <person name="Worley K."/>
            <person name="Petrosino J."/>
            <person name="Highlander S."/>
            <person name="Gibbs R."/>
        </authorList>
    </citation>
    <scope>NUCLEOTIDE SEQUENCE [LARGE SCALE GENOMIC DNA]</scope>
    <source>
        <strain evidence="11 12">DSM 10105</strain>
    </source>
</reference>
<dbReference type="GO" id="GO:0006412">
    <property type="term" value="P:translation"/>
    <property type="evidence" value="ECO:0007669"/>
    <property type="project" value="UniProtKB-UniRule"/>
</dbReference>
<keyword evidence="2 8" id="KW-0699">rRNA-binding</keyword>
<dbReference type="RefSeq" id="WP_006288696.1">
    <property type="nucleotide sequence ID" value="NZ_AP012333.1"/>
</dbReference>
<dbReference type="PATRIC" id="fig|864564.6.peg.1443"/>
<dbReference type="EMBL" id="AEON01000001">
    <property type="protein sequence ID" value="EFT83264.1"/>
    <property type="molecule type" value="Genomic_DNA"/>
</dbReference>
<evidence type="ECO:0000256" key="6">
    <source>
        <dbReference type="ARBA" id="ARBA00035160"/>
    </source>
</evidence>
<evidence type="ECO:0000256" key="1">
    <source>
        <dbReference type="ARBA" id="ARBA00006194"/>
    </source>
</evidence>
<dbReference type="NCBIfam" id="NF003698">
    <property type="entry name" value="PRK05309.1"/>
    <property type="match status" value="1"/>
</dbReference>
<dbReference type="Pfam" id="PF00411">
    <property type="entry name" value="Ribosomal_S11"/>
    <property type="match status" value="1"/>
</dbReference>
<keyword evidence="5 8" id="KW-0687">Ribonucleoprotein</keyword>
<dbReference type="GO" id="GO:0003735">
    <property type="term" value="F:structural constituent of ribosome"/>
    <property type="evidence" value="ECO:0007669"/>
    <property type="project" value="InterPro"/>
</dbReference>
<dbReference type="AlphaFoldDB" id="E6K073"/>
<dbReference type="InterPro" id="IPR001971">
    <property type="entry name" value="Ribosomal_uS11"/>
</dbReference>
<evidence type="ECO:0000313" key="11">
    <source>
        <dbReference type="EMBL" id="EFT83264.1"/>
    </source>
</evidence>
<feature type="compositionally biased region" description="Basic residues" evidence="10">
    <location>
        <begin position="7"/>
        <end position="16"/>
    </location>
</feature>
<evidence type="ECO:0000256" key="8">
    <source>
        <dbReference type="HAMAP-Rule" id="MF_01310"/>
    </source>
</evidence>
<dbReference type="GO" id="GO:1990904">
    <property type="term" value="C:ribonucleoprotein complex"/>
    <property type="evidence" value="ECO:0007669"/>
    <property type="project" value="UniProtKB-KW"/>
</dbReference>
<dbReference type="GO" id="GO:0005840">
    <property type="term" value="C:ribosome"/>
    <property type="evidence" value="ECO:0007669"/>
    <property type="project" value="UniProtKB-KW"/>
</dbReference>
<dbReference type="eggNOG" id="COG0100">
    <property type="taxonomic scope" value="Bacteria"/>
</dbReference>
<dbReference type="PANTHER" id="PTHR11759">
    <property type="entry name" value="40S RIBOSOMAL PROTEIN S14/30S RIBOSOMAL PROTEIN S11"/>
    <property type="match status" value="1"/>
</dbReference>
<evidence type="ECO:0000256" key="7">
    <source>
        <dbReference type="ARBA" id="ARBA00058053"/>
    </source>
</evidence>
<keyword evidence="12" id="KW-1185">Reference proteome</keyword>
<dbReference type="Gene3D" id="3.30.420.80">
    <property type="entry name" value="Ribosomal protein S11"/>
    <property type="match status" value="1"/>
</dbReference>
<accession>E6K073</accession>
<dbReference type="PROSITE" id="PS00054">
    <property type="entry name" value="RIBOSOMAL_S11"/>
    <property type="match status" value="1"/>
</dbReference>
<dbReference type="PIRSF" id="PIRSF002131">
    <property type="entry name" value="Ribosomal_S11"/>
    <property type="match status" value="1"/>
</dbReference>
<evidence type="ECO:0000256" key="9">
    <source>
        <dbReference type="RuleBase" id="RU003629"/>
    </source>
</evidence>
<keyword evidence="3 8" id="KW-0694">RNA-binding</keyword>
<comment type="function">
    <text evidence="7 8">Located on the platform of the 30S subunit, it bridges several disparate RNA helices of the 16S rRNA. Forms part of the Shine-Dalgarno cleft in the 70S ribosome.</text>
</comment>
<dbReference type="GO" id="GO:0019843">
    <property type="term" value="F:rRNA binding"/>
    <property type="evidence" value="ECO:0007669"/>
    <property type="project" value="UniProtKB-UniRule"/>
</dbReference>
<organism evidence="11 12">
    <name type="scientific">Parascardovia denticolens DSM 10105 = JCM 12538</name>
    <dbReference type="NCBI Taxonomy" id="864564"/>
    <lineage>
        <taxon>Bacteria</taxon>
        <taxon>Bacillati</taxon>
        <taxon>Actinomycetota</taxon>
        <taxon>Actinomycetes</taxon>
        <taxon>Bifidobacteriales</taxon>
        <taxon>Bifidobacteriaceae</taxon>
        <taxon>Parascardovia</taxon>
    </lineage>
</organism>
<protein>
    <recommendedName>
        <fullName evidence="6 8">Small ribosomal subunit protein uS11</fullName>
    </recommendedName>
</protein>
<comment type="subunit">
    <text evidence="8">Part of the 30S ribosomal subunit. Interacts with proteins S7 and S18. Binds to IF-3.</text>
</comment>
<comment type="caution">
    <text evidence="11">The sequence shown here is derived from an EMBL/GenBank/DDBJ whole genome shotgun (WGS) entry which is preliminary data.</text>
</comment>
<comment type="similarity">
    <text evidence="1 8 9">Belongs to the universal ribosomal protein uS11 family.</text>
</comment>
<gene>
    <name evidence="8 11" type="primary">rpsK</name>
    <name evidence="11" type="ORF">HMPREF0620_0269</name>
</gene>
<name>E6K073_PARDN</name>
<dbReference type="InterPro" id="IPR036967">
    <property type="entry name" value="Ribosomal_uS11_sf"/>
</dbReference>
<evidence type="ECO:0000256" key="2">
    <source>
        <dbReference type="ARBA" id="ARBA00022730"/>
    </source>
</evidence>
<evidence type="ECO:0000256" key="10">
    <source>
        <dbReference type="SAM" id="MobiDB-lite"/>
    </source>
</evidence>
<dbReference type="Proteomes" id="UP000004946">
    <property type="component" value="Chromosome"/>
</dbReference>
<dbReference type="KEGG" id="pdo:PSDT_1315"/>
<feature type="region of interest" description="Disordered" evidence="10">
    <location>
        <begin position="1"/>
        <end position="24"/>
    </location>
</feature>
<dbReference type="NCBIfam" id="TIGR03632">
    <property type="entry name" value="uS11_bact"/>
    <property type="match status" value="1"/>
</dbReference>
<proteinExistence type="inferred from homology"/>